<organism evidence="2 3">
    <name type="scientific">Tepidiforma thermophila (strain KCTC 52669 / CGMCC 1.13589 / G233)</name>
    <dbReference type="NCBI Taxonomy" id="2761530"/>
    <lineage>
        <taxon>Bacteria</taxon>
        <taxon>Bacillati</taxon>
        <taxon>Chloroflexota</taxon>
        <taxon>Tepidiformia</taxon>
        <taxon>Tepidiformales</taxon>
        <taxon>Tepidiformaceae</taxon>
        <taxon>Tepidiforma</taxon>
    </lineage>
</organism>
<feature type="transmembrane region" description="Helical" evidence="1">
    <location>
        <begin position="124"/>
        <end position="146"/>
    </location>
</feature>
<evidence type="ECO:0000313" key="3">
    <source>
        <dbReference type="Proteomes" id="UP000223071"/>
    </source>
</evidence>
<dbReference type="EMBL" id="PDJQ01000001">
    <property type="protein sequence ID" value="PFG75018.1"/>
    <property type="molecule type" value="Genomic_DNA"/>
</dbReference>
<sequence>MTIFRRTLRDRRRALLWWALGFLALNLLTLAFFPTIRGQQDFDELVQQMPEALRAMFGMEQGISLGSAAGYLWARLFSSLLTVLLVVYAIVGGAGLIGGSEEDGTLELLLANPVSRERVALERALAFAAALAALTAVAALTLIALAPPFSALEGIDAGGLAAAFAGAYTLALLHGAVAFMGGAVSGRRGPGLAAGTVLAAGGFLAQGLLSAAGAPEWVSNLNPWYWYLKENLLAFGPRWEAALPALVLAAVPVAAGVAVFRRRDLR</sequence>
<dbReference type="AlphaFoldDB" id="A0A2A9HGT4"/>
<dbReference type="Pfam" id="PF12679">
    <property type="entry name" value="ABC2_membrane_2"/>
    <property type="match status" value="1"/>
</dbReference>
<feature type="transmembrane region" description="Helical" evidence="1">
    <location>
        <begin position="192"/>
        <end position="214"/>
    </location>
</feature>
<dbReference type="GO" id="GO:0005886">
    <property type="term" value="C:plasma membrane"/>
    <property type="evidence" value="ECO:0007669"/>
    <property type="project" value="UniProtKB-SubCell"/>
</dbReference>
<protein>
    <submittedName>
        <fullName evidence="2">ABC-2 type transport system permease protein</fullName>
    </submittedName>
</protein>
<keyword evidence="3" id="KW-1185">Reference proteome</keyword>
<dbReference type="Proteomes" id="UP000223071">
    <property type="component" value="Unassembled WGS sequence"/>
</dbReference>
<dbReference type="GO" id="GO:0140359">
    <property type="term" value="F:ABC-type transporter activity"/>
    <property type="evidence" value="ECO:0007669"/>
    <property type="project" value="InterPro"/>
</dbReference>
<feature type="transmembrane region" description="Helical" evidence="1">
    <location>
        <begin position="241"/>
        <end position="260"/>
    </location>
</feature>
<feature type="transmembrane region" description="Helical" evidence="1">
    <location>
        <begin position="158"/>
        <end position="180"/>
    </location>
</feature>
<proteinExistence type="predicted"/>
<dbReference type="RefSeq" id="WP_098504361.1">
    <property type="nucleotide sequence ID" value="NZ_PDJQ01000001.1"/>
</dbReference>
<comment type="caution">
    <text evidence="2">The sequence shown here is derived from an EMBL/GenBank/DDBJ whole genome shotgun (WGS) entry which is preliminary data.</text>
</comment>
<keyword evidence="1" id="KW-0472">Membrane</keyword>
<accession>A0A2A9HGT4</accession>
<feature type="transmembrane region" description="Helical" evidence="1">
    <location>
        <begin position="72"/>
        <end position="91"/>
    </location>
</feature>
<reference evidence="2 3" key="1">
    <citation type="submission" date="2017-09" db="EMBL/GenBank/DDBJ databases">
        <title>Sequencing the genomes of two abundant thermophiles in Great Basin hot springs: Thermocrinis jamiesonii and novel Chloroflexi Thermoflexus hugenholtzii.</title>
        <authorList>
            <person name="Hedlund B."/>
        </authorList>
    </citation>
    <scope>NUCLEOTIDE SEQUENCE [LARGE SCALE GENOMIC DNA]</scope>
    <source>
        <strain evidence="2 3">G233</strain>
    </source>
</reference>
<keyword evidence="1" id="KW-1133">Transmembrane helix</keyword>
<evidence type="ECO:0000256" key="1">
    <source>
        <dbReference type="SAM" id="Phobius"/>
    </source>
</evidence>
<evidence type="ECO:0000313" key="2">
    <source>
        <dbReference type="EMBL" id="PFG75018.1"/>
    </source>
</evidence>
<name>A0A2A9HGT4_TEPT2</name>
<gene>
    <name evidence="2" type="ORF">A9A59_2276</name>
</gene>
<keyword evidence="1" id="KW-0812">Transmembrane</keyword>